<dbReference type="SUPFAM" id="SSF53254">
    <property type="entry name" value="Phosphoglycerate mutase-like"/>
    <property type="match status" value="1"/>
</dbReference>
<name>A0A0S4JT27_BODSA</name>
<dbReference type="PANTHER" id="PTHR11567">
    <property type="entry name" value="ACID PHOSPHATASE-RELATED"/>
    <property type="match status" value="1"/>
</dbReference>
<dbReference type="VEuPathDB" id="TriTrypDB:BSAL_42665"/>
<keyword evidence="4" id="KW-1185">Reference proteome</keyword>
<dbReference type="GO" id="GO:0016791">
    <property type="term" value="F:phosphatase activity"/>
    <property type="evidence" value="ECO:0007669"/>
    <property type="project" value="TreeGrafter"/>
</dbReference>
<comment type="similarity">
    <text evidence="1">Belongs to the histidine acid phosphatase family.</text>
</comment>
<dbReference type="InterPro" id="IPR033379">
    <property type="entry name" value="Acid_Pase_AS"/>
</dbReference>
<evidence type="ECO:0000256" key="2">
    <source>
        <dbReference type="SAM" id="SignalP"/>
    </source>
</evidence>
<protein>
    <submittedName>
        <fullName evidence="3">Acid phosphatase, putative</fullName>
    </submittedName>
</protein>
<dbReference type="OrthoDB" id="258392at2759"/>
<dbReference type="EMBL" id="CYKH01002151">
    <property type="protein sequence ID" value="CUG93395.1"/>
    <property type="molecule type" value="Genomic_DNA"/>
</dbReference>
<dbReference type="OMA" id="HGHRAPN"/>
<evidence type="ECO:0000313" key="4">
    <source>
        <dbReference type="Proteomes" id="UP000051952"/>
    </source>
</evidence>
<dbReference type="Pfam" id="PF00328">
    <property type="entry name" value="His_Phos_2"/>
    <property type="match status" value="1"/>
</dbReference>
<proteinExistence type="inferred from homology"/>
<dbReference type="CDD" id="cd07061">
    <property type="entry name" value="HP_HAP_like"/>
    <property type="match status" value="1"/>
</dbReference>
<sequence length="415" mass="47623">MQTRNILLVMMLLLVAIVIAKPKRENGKKLELVKLIALNRHGHRAPNPPYWNWCPNDAANRFKYDVNMEDLTGLGMQEEYNFGVWLRQHFHDFIGVKFNRTKHFIRAVGEPRVLQSAMAVAQGMFPDGFGPGGFLPGRPQFVPIFSDMNTHEYLLDDVPCFKRATADSGKWVEQHMAEFVKEPKIANALAELRNLCGPIKGDQPSDSSYVKMVVDGVIFNNDYGLKPLGGRVTPELMFELRNISIQMLMQRLYSTDAQQTYTSMDFPETLLGAFDSARKSIQLMDIDDFSHPFQQVEVFVGHREALYALEEFFGFQFEITGLPKGEVPVSTAIIFELLRENDKDFDTSDDFYVRTNVYTPYDGKYTMAYPGCRSPRLCKLSELHKIFKKRVARTGPWRELCNYTEPELDRITGIR</sequence>
<feature type="chain" id="PRO_5006622807" evidence="2">
    <location>
        <begin position="21"/>
        <end position="415"/>
    </location>
</feature>
<reference evidence="4" key="1">
    <citation type="submission" date="2015-09" db="EMBL/GenBank/DDBJ databases">
        <authorList>
            <consortium name="Pathogen Informatics"/>
        </authorList>
    </citation>
    <scope>NUCLEOTIDE SEQUENCE [LARGE SCALE GENOMIC DNA]</scope>
    <source>
        <strain evidence="4">Lake Konstanz</strain>
    </source>
</reference>
<feature type="signal peptide" evidence="2">
    <location>
        <begin position="1"/>
        <end position="20"/>
    </location>
</feature>
<dbReference type="AlphaFoldDB" id="A0A0S4JT27"/>
<dbReference type="Gene3D" id="3.40.50.1240">
    <property type="entry name" value="Phosphoglycerate mutase-like"/>
    <property type="match status" value="1"/>
</dbReference>
<dbReference type="InterPro" id="IPR000560">
    <property type="entry name" value="His_Pase_clade-2"/>
</dbReference>
<keyword evidence="2" id="KW-0732">Signal</keyword>
<dbReference type="Proteomes" id="UP000051952">
    <property type="component" value="Unassembled WGS sequence"/>
</dbReference>
<gene>
    <name evidence="3" type="ORF">BSAL_42665</name>
</gene>
<organism evidence="3 4">
    <name type="scientific">Bodo saltans</name>
    <name type="common">Flagellated protozoan</name>
    <dbReference type="NCBI Taxonomy" id="75058"/>
    <lineage>
        <taxon>Eukaryota</taxon>
        <taxon>Discoba</taxon>
        <taxon>Euglenozoa</taxon>
        <taxon>Kinetoplastea</taxon>
        <taxon>Metakinetoplastina</taxon>
        <taxon>Eubodonida</taxon>
        <taxon>Bodonidae</taxon>
        <taxon>Bodo</taxon>
    </lineage>
</organism>
<dbReference type="PROSITE" id="PS00616">
    <property type="entry name" value="HIS_ACID_PHOSPHAT_1"/>
    <property type="match status" value="1"/>
</dbReference>
<evidence type="ECO:0000256" key="1">
    <source>
        <dbReference type="ARBA" id="ARBA00005375"/>
    </source>
</evidence>
<dbReference type="InterPro" id="IPR050645">
    <property type="entry name" value="Histidine_acid_phosphatase"/>
</dbReference>
<evidence type="ECO:0000313" key="3">
    <source>
        <dbReference type="EMBL" id="CUG93395.1"/>
    </source>
</evidence>
<accession>A0A0S4JT27</accession>
<dbReference type="PANTHER" id="PTHR11567:SF137">
    <property type="entry name" value="PHOSPHATASE, PUTATIVE-RELATED"/>
    <property type="match status" value="1"/>
</dbReference>
<dbReference type="InterPro" id="IPR029033">
    <property type="entry name" value="His_PPase_superfam"/>
</dbReference>